<feature type="compositionally biased region" description="Basic and acidic residues" evidence="1">
    <location>
        <begin position="257"/>
        <end position="276"/>
    </location>
</feature>
<evidence type="ECO:0000256" key="1">
    <source>
        <dbReference type="SAM" id="MobiDB-lite"/>
    </source>
</evidence>
<evidence type="ECO:0000313" key="2">
    <source>
        <dbReference type="EMBL" id="KAL0570524.1"/>
    </source>
</evidence>
<dbReference type="Proteomes" id="UP001465976">
    <property type="component" value="Unassembled WGS sequence"/>
</dbReference>
<accession>A0ABR3F5N4</accession>
<dbReference type="EMBL" id="JBAHYK010000918">
    <property type="protein sequence ID" value="KAL0570524.1"/>
    <property type="molecule type" value="Genomic_DNA"/>
</dbReference>
<feature type="region of interest" description="Disordered" evidence="1">
    <location>
        <begin position="245"/>
        <end position="410"/>
    </location>
</feature>
<feature type="compositionally biased region" description="Polar residues" evidence="1">
    <location>
        <begin position="114"/>
        <end position="123"/>
    </location>
</feature>
<name>A0ABR3F5N4_9AGAR</name>
<feature type="compositionally biased region" description="Basic and acidic residues" evidence="1">
    <location>
        <begin position="149"/>
        <end position="165"/>
    </location>
</feature>
<sequence>MASVVAPKLDAATLPATPAHEWADETSAKLDASVTPGDRPPLVQGLSTPGVEVPGSYPRGADSTASSSGGILDMAKQYLPGQEDVQGALRNATETAKTYLPPSVAAYLPGGATKETSLPSQEGAQKPLEHSDGIGSLPGNASEASVAKLPDEREEENRPKSHNDTVDATADANRVSNLPVALDPPKVQATSDLTPATNPEMKETVSSASIQAQIGDTPSLATPIPEAPTAPSAPVGGIGGVGDLPGSKSESTVALLPDERKEAKDAKDAREAKDATKSTSPGGEPALNLVPQPRALGAEGTTFNGVPLDSDPTTNIGGNPGRARADGAVADTPAGAATSTPRNLDHTDSTRAMTGHSDINSSTPSIGTNGSRFTETPTKTNTELASTTSGGTTGSEGSRSVGGTPRKPKLMDKIKGEVKVITGKLGGKEEKVEEGRRLMGKV</sequence>
<keyword evidence="3" id="KW-1185">Reference proteome</keyword>
<gene>
    <name evidence="2" type="ORF">V5O48_011433</name>
</gene>
<feature type="compositionally biased region" description="Low complexity" evidence="1">
    <location>
        <begin position="386"/>
        <end position="404"/>
    </location>
</feature>
<organism evidence="2 3">
    <name type="scientific">Marasmius crinis-equi</name>
    <dbReference type="NCBI Taxonomy" id="585013"/>
    <lineage>
        <taxon>Eukaryota</taxon>
        <taxon>Fungi</taxon>
        <taxon>Dikarya</taxon>
        <taxon>Basidiomycota</taxon>
        <taxon>Agaricomycotina</taxon>
        <taxon>Agaricomycetes</taxon>
        <taxon>Agaricomycetidae</taxon>
        <taxon>Agaricales</taxon>
        <taxon>Marasmiineae</taxon>
        <taxon>Marasmiaceae</taxon>
        <taxon>Marasmius</taxon>
    </lineage>
</organism>
<feature type="compositionally biased region" description="Polar residues" evidence="1">
    <location>
        <begin position="357"/>
        <end position="385"/>
    </location>
</feature>
<feature type="region of interest" description="Disordered" evidence="1">
    <location>
        <begin position="107"/>
        <end position="210"/>
    </location>
</feature>
<feature type="compositionally biased region" description="Polar residues" evidence="1">
    <location>
        <begin position="188"/>
        <end position="197"/>
    </location>
</feature>
<protein>
    <submittedName>
        <fullName evidence="2">Uncharacterized protein</fullName>
    </submittedName>
</protein>
<feature type="region of interest" description="Disordered" evidence="1">
    <location>
        <begin position="1"/>
        <end position="72"/>
    </location>
</feature>
<reference evidence="2 3" key="1">
    <citation type="submission" date="2024-02" db="EMBL/GenBank/DDBJ databases">
        <title>A draft genome for the cacao thread blight pathogen Marasmius crinis-equi.</title>
        <authorList>
            <person name="Cohen S.P."/>
            <person name="Baruah I.K."/>
            <person name="Amoako-Attah I."/>
            <person name="Bukari Y."/>
            <person name="Meinhardt L.W."/>
            <person name="Bailey B.A."/>
        </authorList>
    </citation>
    <scope>NUCLEOTIDE SEQUENCE [LARGE SCALE GENOMIC DNA]</scope>
    <source>
        <strain evidence="2 3">GH-76</strain>
    </source>
</reference>
<proteinExistence type="predicted"/>
<evidence type="ECO:0000313" key="3">
    <source>
        <dbReference type="Proteomes" id="UP001465976"/>
    </source>
</evidence>
<comment type="caution">
    <text evidence="2">The sequence shown here is derived from an EMBL/GenBank/DDBJ whole genome shotgun (WGS) entry which is preliminary data.</text>
</comment>